<feature type="binding site" evidence="11">
    <location>
        <position position="148"/>
    </location>
    <ligand>
        <name>Zn(2+)</name>
        <dbReference type="ChEBI" id="CHEBI:29105"/>
        <label>1</label>
    </ligand>
</feature>
<dbReference type="Gene3D" id="2.10.230.10">
    <property type="entry name" value="Heat shock protein DnaJ, cysteine-rich domain"/>
    <property type="match status" value="1"/>
</dbReference>
<dbReference type="InterPro" id="IPR012724">
    <property type="entry name" value="DnaJ"/>
</dbReference>
<dbReference type="InterPro" id="IPR002939">
    <property type="entry name" value="DnaJ_C"/>
</dbReference>
<proteinExistence type="inferred from homology"/>
<dbReference type="EMBL" id="LR134521">
    <property type="protein sequence ID" value="VEJ29446.1"/>
    <property type="molecule type" value="Genomic_DNA"/>
</dbReference>
<dbReference type="HAMAP" id="MF_01152">
    <property type="entry name" value="DnaJ"/>
    <property type="match status" value="1"/>
</dbReference>
<dbReference type="PRINTS" id="PR00625">
    <property type="entry name" value="JDOMAIN"/>
</dbReference>
<dbReference type="GO" id="GO:0031072">
    <property type="term" value="F:heat shock protein binding"/>
    <property type="evidence" value="ECO:0007669"/>
    <property type="project" value="InterPro"/>
</dbReference>
<feature type="binding site" evidence="11">
    <location>
        <position position="165"/>
    </location>
    <ligand>
        <name>Zn(2+)</name>
        <dbReference type="ChEBI" id="CHEBI:29105"/>
        <label>2</label>
    </ligand>
</feature>
<dbReference type="GO" id="GO:0042026">
    <property type="term" value="P:protein refolding"/>
    <property type="evidence" value="ECO:0007669"/>
    <property type="project" value="TreeGrafter"/>
</dbReference>
<dbReference type="InterPro" id="IPR036410">
    <property type="entry name" value="HSP_DnaJ_Cys-rich_dom_sf"/>
</dbReference>
<evidence type="ECO:0000256" key="4">
    <source>
        <dbReference type="ARBA" id="ARBA00022737"/>
    </source>
</evidence>
<comment type="similarity">
    <text evidence="9 11">Belongs to the DnaJ family.</text>
</comment>
<dbReference type="PROSITE" id="PS50076">
    <property type="entry name" value="DNAJ_2"/>
    <property type="match status" value="1"/>
</dbReference>
<evidence type="ECO:0000256" key="9">
    <source>
        <dbReference type="ARBA" id="ARBA00061004"/>
    </source>
</evidence>
<feature type="domain" description="J" evidence="14">
    <location>
        <begin position="3"/>
        <end position="67"/>
    </location>
</feature>
<dbReference type="GO" id="GO:0008270">
    <property type="term" value="F:zinc ion binding"/>
    <property type="evidence" value="ECO:0007669"/>
    <property type="project" value="UniProtKB-UniRule"/>
</dbReference>
<dbReference type="STRING" id="762948.HMPREF0733_11965"/>
<evidence type="ECO:0000256" key="3">
    <source>
        <dbReference type="ARBA" id="ARBA00022723"/>
    </source>
</evidence>
<evidence type="ECO:0000313" key="19">
    <source>
        <dbReference type="EMBL" id="VEJ29446.1"/>
    </source>
</evidence>
<evidence type="ECO:0000256" key="1">
    <source>
        <dbReference type="ARBA" id="ARBA00022490"/>
    </source>
</evidence>
<sequence>MSDHYSTLGVSKDASPEEIKKAYRKKARQLHPDVNPSEEAAEEFKRVTLAYEVLSDNEKRRNYDATGDEQGRAGFPGGAGGFGGFGSGSFGFQDLFDMFTGGGGQSGPASRVRQGQDALINVSISLKDAVFGVEKTVELNTAVTCKSCEGEGTAPGTHPETCETCHGQGFMQRRVQSILGTVMQQVECPSCQGYGTVIKHRCPECHGQGRVGEKLPLTFTVPAGVNDGARIRLRGKGEAGLNGGPNGDLYIDLNVKRDKYFVRDGDNLTTTVNIPMVAAVLGTTVPLETFDGVQEITIPEGAQSGDIVTLNGLGVTRLHSDKRGDLQVRIQVTTPTNVNSEQRELLQKFAELRGEDLHEGTHVKQKHGLFSRLKDQFK</sequence>
<comment type="subunit">
    <text evidence="11">Homodimer.</text>
</comment>
<keyword evidence="7 11" id="KW-0346">Stress response</keyword>
<dbReference type="Proteomes" id="UP000769484">
    <property type="component" value="Unassembled WGS sequence"/>
</dbReference>
<evidence type="ECO:0000313" key="22">
    <source>
        <dbReference type="Proteomes" id="UP000270988"/>
    </source>
</evidence>
<dbReference type="SUPFAM" id="SSF57938">
    <property type="entry name" value="DnaJ/Hsp40 cysteine-rich domain"/>
    <property type="match status" value="1"/>
</dbReference>
<evidence type="ECO:0000313" key="16">
    <source>
        <dbReference type="EMBL" id="MBF1649950.1"/>
    </source>
</evidence>
<accession>A0A269YJK4</accession>
<feature type="binding site" evidence="11">
    <location>
        <position position="145"/>
    </location>
    <ligand>
        <name>Zn(2+)</name>
        <dbReference type="ChEBI" id="CHEBI:29105"/>
        <label>1</label>
    </ligand>
</feature>
<keyword evidence="2 11" id="KW-0235">DNA replication</keyword>
<evidence type="ECO:0000256" key="11">
    <source>
        <dbReference type="HAMAP-Rule" id="MF_01152"/>
    </source>
</evidence>
<dbReference type="InterPro" id="IPR036869">
    <property type="entry name" value="J_dom_sf"/>
</dbReference>
<dbReference type="EMBL" id="PDEV01000001">
    <property type="protein sequence ID" value="PEN16789.1"/>
    <property type="molecule type" value="Genomic_DNA"/>
</dbReference>
<dbReference type="Gene3D" id="1.10.287.110">
    <property type="entry name" value="DnaJ domain"/>
    <property type="match status" value="1"/>
</dbReference>
<dbReference type="SMART" id="SM00271">
    <property type="entry name" value="DnaJ"/>
    <property type="match status" value="1"/>
</dbReference>
<dbReference type="Pfam" id="PF00684">
    <property type="entry name" value="DnaJ_CXXCXGXG"/>
    <property type="match status" value="1"/>
</dbReference>
<dbReference type="NCBIfam" id="NF008035">
    <property type="entry name" value="PRK10767.1"/>
    <property type="match status" value="1"/>
</dbReference>
<feature type="binding site" evidence="11">
    <location>
        <position position="191"/>
    </location>
    <ligand>
        <name>Zn(2+)</name>
        <dbReference type="ChEBI" id="CHEBI:29105"/>
        <label>2</label>
    </ligand>
</feature>
<reference evidence="16" key="4">
    <citation type="submission" date="2020-04" db="EMBL/GenBank/DDBJ databases">
        <title>Deep metagenomics examines the oral microbiome during advanced dental caries in children, revealing novel taxa and co-occurrences with host molecules.</title>
        <authorList>
            <person name="Baker J.L."/>
            <person name="Morton J.T."/>
            <person name="Dinis M."/>
            <person name="Alvarez R."/>
            <person name="Tran N.C."/>
            <person name="Knight R."/>
            <person name="Edlund A."/>
        </authorList>
    </citation>
    <scope>NUCLEOTIDE SEQUENCE</scope>
    <source>
        <strain evidence="16">JCVI_47_bin.4</strain>
    </source>
</reference>
<dbReference type="EMBL" id="NCWU01000005">
    <property type="protein sequence ID" value="PAK85728.1"/>
    <property type="molecule type" value="Genomic_DNA"/>
</dbReference>
<feature type="region of interest" description="Disordered" evidence="13">
    <location>
        <begin position="1"/>
        <end position="41"/>
    </location>
</feature>
<dbReference type="GO" id="GO:0009408">
    <property type="term" value="P:response to heat"/>
    <property type="evidence" value="ECO:0007669"/>
    <property type="project" value="InterPro"/>
</dbReference>
<dbReference type="Pfam" id="PF01556">
    <property type="entry name" value="DnaJ_C"/>
    <property type="match status" value="1"/>
</dbReference>
<reference evidence="17 20" key="1">
    <citation type="submission" date="2017-04" db="EMBL/GenBank/DDBJ databases">
        <title>Kefir bacterial isolates.</title>
        <authorList>
            <person name="Kim Y."/>
            <person name="Blasche S."/>
            <person name="Patil K.R."/>
        </authorList>
    </citation>
    <scope>NUCLEOTIDE SEQUENCE [LARGE SCALE GENOMIC DNA]</scope>
    <source>
        <strain evidence="17 20">OG2-1</strain>
    </source>
</reference>
<accession>A0A5F0M7R1</accession>
<feature type="zinc finger region" description="CR-type" evidence="12">
    <location>
        <begin position="132"/>
        <end position="214"/>
    </location>
</feature>
<dbReference type="Pfam" id="PF00226">
    <property type="entry name" value="DnaJ"/>
    <property type="match status" value="1"/>
</dbReference>
<reference evidence="18" key="2">
    <citation type="submission" date="2017-10" db="EMBL/GenBank/DDBJ databases">
        <title>Kefir isolates.</title>
        <authorList>
            <person name="Kim Y."/>
            <person name="Blasche S."/>
        </authorList>
    </citation>
    <scope>NUCLEOTIDE SEQUENCE [LARGE SCALE GENOMIC DNA]</scope>
    <source>
        <strain evidence="18">OG2-2</strain>
    </source>
</reference>
<evidence type="ECO:0000259" key="14">
    <source>
        <dbReference type="PROSITE" id="PS50076"/>
    </source>
</evidence>
<feature type="repeat" description="CXXCXGXG motif" evidence="11">
    <location>
        <begin position="202"/>
        <end position="209"/>
    </location>
</feature>
<evidence type="ECO:0000256" key="13">
    <source>
        <dbReference type="SAM" id="MobiDB-lite"/>
    </source>
</evidence>
<dbReference type="OMA" id="MATDYYA"/>
<evidence type="ECO:0000256" key="12">
    <source>
        <dbReference type="PROSITE-ProRule" id="PRU00546"/>
    </source>
</evidence>
<comment type="domain">
    <text evidence="11">The J domain is necessary and sufficient to stimulate DnaK ATPase activity. Zinc center 1 plays an important role in the autonomous, DnaK-independent chaperone activity of DnaJ. Zinc center 2 is essential for interaction with DnaK and for DnaJ activity.</text>
</comment>
<feature type="repeat" description="CXXCXGXG motif" evidence="11">
    <location>
        <begin position="188"/>
        <end position="195"/>
    </location>
</feature>
<reference evidence="19 22" key="3">
    <citation type="submission" date="2018-12" db="EMBL/GenBank/DDBJ databases">
        <authorList>
            <consortium name="Pathogen Informatics"/>
        </authorList>
    </citation>
    <scope>NUCLEOTIDE SEQUENCE [LARGE SCALE GENOMIC DNA]</scope>
    <source>
        <strain evidence="19 22">NCTC10918</strain>
    </source>
</reference>
<gene>
    <name evidence="11 18" type="primary">dnaJ</name>
    <name evidence="19" type="synonym">dnaJ_1</name>
    <name evidence="17" type="ORF">B8W87_06005</name>
    <name evidence="18" type="ORF">CRM92_01750</name>
    <name evidence="16" type="ORF">HXO56_07670</name>
    <name evidence="19" type="ORF">NCTC10918_00705</name>
</gene>
<dbReference type="CDD" id="cd06257">
    <property type="entry name" value="DnaJ"/>
    <property type="match status" value="1"/>
</dbReference>
<keyword evidence="4 11" id="KW-0677">Repeat</keyword>
<evidence type="ECO:0000256" key="7">
    <source>
        <dbReference type="ARBA" id="ARBA00023016"/>
    </source>
</evidence>
<feature type="repeat" description="CXXCXGXG motif" evidence="11">
    <location>
        <begin position="145"/>
        <end position="152"/>
    </location>
</feature>
<dbReference type="SUPFAM" id="SSF46565">
    <property type="entry name" value="Chaperone J-domain"/>
    <property type="match status" value="1"/>
</dbReference>
<protein>
    <recommendedName>
        <fullName evidence="10 11">Chaperone protein DnaJ</fullName>
    </recommendedName>
</protein>
<dbReference type="SUPFAM" id="SSF49493">
    <property type="entry name" value="HSP40/DnaJ peptide-binding domain"/>
    <property type="match status" value="2"/>
</dbReference>
<feature type="domain" description="CR-type" evidence="15">
    <location>
        <begin position="132"/>
        <end position="214"/>
    </location>
</feature>
<evidence type="ECO:0000259" key="15">
    <source>
        <dbReference type="PROSITE" id="PS51188"/>
    </source>
</evidence>
<feature type="binding site" evidence="11">
    <location>
        <position position="205"/>
    </location>
    <ligand>
        <name>Zn(2+)</name>
        <dbReference type="ChEBI" id="CHEBI:29105"/>
        <label>1</label>
    </ligand>
</feature>
<feature type="binding site" evidence="11">
    <location>
        <position position="202"/>
    </location>
    <ligand>
        <name>Zn(2+)</name>
        <dbReference type="ChEBI" id="CHEBI:29105"/>
        <label>1</label>
    </ligand>
</feature>
<dbReference type="CDD" id="cd10719">
    <property type="entry name" value="DnaJ_zf"/>
    <property type="match status" value="1"/>
</dbReference>
<keyword evidence="5 11" id="KW-0863">Zinc-finger</keyword>
<feature type="repeat" description="CXXCXGXG motif" evidence="11">
    <location>
        <begin position="162"/>
        <end position="169"/>
    </location>
</feature>
<dbReference type="GO" id="GO:0006260">
    <property type="term" value="P:DNA replication"/>
    <property type="evidence" value="ECO:0007669"/>
    <property type="project" value="UniProtKB-KW"/>
</dbReference>
<dbReference type="PANTHER" id="PTHR43096:SF48">
    <property type="entry name" value="CHAPERONE PROTEIN DNAJ"/>
    <property type="match status" value="1"/>
</dbReference>
<keyword evidence="1 11" id="KW-0963">Cytoplasm</keyword>
<keyword evidence="8 11" id="KW-0143">Chaperone</keyword>
<dbReference type="RefSeq" id="WP_004004697.1">
    <property type="nucleotide sequence ID" value="NZ_CAKARO010000025.1"/>
</dbReference>
<dbReference type="PROSITE" id="PS51188">
    <property type="entry name" value="ZF_CR"/>
    <property type="match status" value="1"/>
</dbReference>
<dbReference type="PANTHER" id="PTHR43096">
    <property type="entry name" value="DNAJ HOMOLOG 1, MITOCHONDRIAL-RELATED"/>
    <property type="match status" value="1"/>
</dbReference>
<dbReference type="InterPro" id="IPR001305">
    <property type="entry name" value="HSP_DnaJ_Cys-rich_dom"/>
</dbReference>
<comment type="cofactor">
    <cofactor evidence="11">
        <name>Zn(2+)</name>
        <dbReference type="ChEBI" id="CHEBI:29105"/>
    </cofactor>
    <text evidence="11">Binds 2 Zn(2+) ions per monomer.</text>
</comment>
<dbReference type="GO" id="GO:0005524">
    <property type="term" value="F:ATP binding"/>
    <property type="evidence" value="ECO:0007669"/>
    <property type="project" value="InterPro"/>
</dbReference>
<dbReference type="InterPro" id="IPR008971">
    <property type="entry name" value="HSP40/DnaJ_pept-bd"/>
</dbReference>
<keyword evidence="21" id="KW-1185">Reference proteome</keyword>
<dbReference type="InterPro" id="IPR018253">
    <property type="entry name" value="DnaJ_domain_CS"/>
</dbReference>
<comment type="subcellular location">
    <subcellularLocation>
        <location evidence="11">Cytoplasm</location>
    </subcellularLocation>
</comment>
<dbReference type="Gene3D" id="2.60.260.20">
    <property type="entry name" value="Urease metallochaperone UreE, N-terminal domain"/>
    <property type="match status" value="2"/>
</dbReference>
<evidence type="ECO:0000313" key="20">
    <source>
        <dbReference type="Proteomes" id="UP000216195"/>
    </source>
</evidence>
<dbReference type="CDD" id="cd10747">
    <property type="entry name" value="DnaJ_C"/>
    <property type="match status" value="1"/>
</dbReference>
<dbReference type="NCBIfam" id="TIGR02349">
    <property type="entry name" value="DnaJ_bact"/>
    <property type="match status" value="1"/>
</dbReference>
<dbReference type="PROSITE" id="PS00636">
    <property type="entry name" value="DNAJ_1"/>
    <property type="match status" value="1"/>
</dbReference>
<evidence type="ECO:0000256" key="10">
    <source>
        <dbReference type="ARBA" id="ARBA00067609"/>
    </source>
</evidence>
<evidence type="ECO:0000256" key="8">
    <source>
        <dbReference type="ARBA" id="ARBA00023186"/>
    </source>
</evidence>
<dbReference type="Proteomes" id="UP000219947">
    <property type="component" value="Unassembled WGS sequence"/>
</dbReference>
<keyword evidence="3 11" id="KW-0479">Metal-binding</keyword>
<evidence type="ECO:0000313" key="21">
    <source>
        <dbReference type="Proteomes" id="UP000219947"/>
    </source>
</evidence>
<dbReference type="GO" id="GO:0051082">
    <property type="term" value="F:unfolded protein binding"/>
    <property type="evidence" value="ECO:0007669"/>
    <property type="project" value="UniProtKB-UniRule"/>
</dbReference>
<dbReference type="FunFam" id="2.10.230.10:FF:000002">
    <property type="entry name" value="Molecular chaperone DnaJ"/>
    <property type="match status" value="1"/>
</dbReference>
<feature type="binding site" evidence="11">
    <location>
        <position position="188"/>
    </location>
    <ligand>
        <name>Zn(2+)</name>
        <dbReference type="ChEBI" id="CHEBI:29105"/>
        <label>2</label>
    </ligand>
</feature>
<evidence type="ECO:0000256" key="5">
    <source>
        <dbReference type="ARBA" id="ARBA00022771"/>
    </source>
</evidence>
<evidence type="ECO:0000256" key="2">
    <source>
        <dbReference type="ARBA" id="ARBA00022705"/>
    </source>
</evidence>
<evidence type="ECO:0000256" key="6">
    <source>
        <dbReference type="ARBA" id="ARBA00022833"/>
    </source>
</evidence>
<dbReference type="GeneID" id="29742612"/>
<dbReference type="EMBL" id="JABZXJ010000029">
    <property type="protein sequence ID" value="MBF1649950.1"/>
    <property type="molecule type" value="Genomic_DNA"/>
</dbReference>
<dbReference type="AlphaFoldDB" id="A0A269YJK4"/>
<dbReference type="InterPro" id="IPR001623">
    <property type="entry name" value="DnaJ_domain"/>
</dbReference>
<organism evidence="18 21">
    <name type="scientific">Rothia dentocariosa</name>
    <dbReference type="NCBI Taxonomy" id="2047"/>
    <lineage>
        <taxon>Bacteria</taxon>
        <taxon>Bacillati</taxon>
        <taxon>Actinomycetota</taxon>
        <taxon>Actinomycetes</taxon>
        <taxon>Micrococcales</taxon>
        <taxon>Micrococcaceae</taxon>
        <taxon>Rothia</taxon>
    </lineage>
</organism>
<evidence type="ECO:0000313" key="18">
    <source>
        <dbReference type="EMBL" id="PEN16789.1"/>
    </source>
</evidence>
<feature type="binding site" evidence="11">
    <location>
        <position position="162"/>
    </location>
    <ligand>
        <name>Zn(2+)</name>
        <dbReference type="ChEBI" id="CHEBI:29105"/>
        <label>2</label>
    </ligand>
</feature>
<name>A0A269YJK4_9MICC</name>
<dbReference type="Proteomes" id="UP000270988">
    <property type="component" value="Chromosome"/>
</dbReference>
<dbReference type="Proteomes" id="UP000216195">
    <property type="component" value="Unassembled WGS sequence"/>
</dbReference>
<evidence type="ECO:0000313" key="17">
    <source>
        <dbReference type="EMBL" id="PAK85728.1"/>
    </source>
</evidence>
<comment type="function">
    <text evidence="11">Participates actively in the response to hyperosmotic and heat shock by preventing the aggregation of stress-denatured proteins and by disaggregating proteins, also in an autonomous, DnaK-independent fashion. Unfolded proteins bind initially to DnaJ; upon interaction with the DnaJ-bound protein, DnaK hydrolyzes its bound ATP, resulting in the formation of a stable complex. GrpE releases ADP from DnaK; ATP binding to DnaK triggers the release of the substrate protein, thus completing the reaction cycle. Several rounds of ATP-dependent interactions between DnaJ, DnaK and GrpE are required for fully efficient folding. Also involved, together with DnaK and GrpE, in the DNA replication of plasmids through activation of initiation proteins.</text>
</comment>
<dbReference type="FunFam" id="2.60.260.20:FF:000005">
    <property type="entry name" value="Chaperone protein dnaJ 1, mitochondrial"/>
    <property type="match status" value="1"/>
</dbReference>
<keyword evidence="6 11" id="KW-0862">Zinc</keyword>
<dbReference type="GO" id="GO:0005737">
    <property type="term" value="C:cytoplasm"/>
    <property type="evidence" value="ECO:0007669"/>
    <property type="project" value="UniProtKB-SubCell"/>
</dbReference>